<proteinExistence type="predicted"/>
<sequence>MNVGSIEPTASMRIAAPIAEVAPREAIVHMRRVPAAAGLDDERRARRWSSPGPHSCASRYPSAATAARRFLNISYRMP</sequence>
<dbReference type="EMBL" id="QXCT01000001">
    <property type="protein sequence ID" value="MDW9251111.1"/>
    <property type="molecule type" value="Genomic_DNA"/>
</dbReference>
<organism evidence="1 2">
    <name type="scientific">Burkholderia thailandensis</name>
    <dbReference type="NCBI Taxonomy" id="57975"/>
    <lineage>
        <taxon>Bacteria</taxon>
        <taxon>Pseudomonadati</taxon>
        <taxon>Pseudomonadota</taxon>
        <taxon>Betaproteobacteria</taxon>
        <taxon>Burkholderiales</taxon>
        <taxon>Burkholderiaceae</taxon>
        <taxon>Burkholderia</taxon>
        <taxon>pseudomallei group</taxon>
    </lineage>
</organism>
<dbReference type="AlphaFoldDB" id="A0AAW9CTN7"/>
<dbReference type="RefSeq" id="WP_232508609.1">
    <property type="nucleotide sequence ID" value="NZ_CP008915.2"/>
</dbReference>
<gene>
    <name evidence="1" type="ORF">C7S16_6591</name>
</gene>
<evidence type="ECO:0000313" key="1">
    <source>
        <dbReference type="EMBL" id="MDW9251111.1"/>
    </source>
</evidence>
<comment type="caution">
    <text evidence="1">The sequence shown here is derived from an EMBL/GenBank/DDBJ whole genome shotgun (WGS) entry which is preliminary data.</text>
</comment>
<protein>
    <submittedName>
        <fullName evidence="1">Uncharacterized protein</fullName>
    </submittedName>
</protein>
<reference evidence="1" key="1">
    <citation type="submission" date="2018-08" db="EMBL/GenBank/DDBJ databases">
        <title>Identification of Burkholderia cepacia strains that express a Burkholderia pseudomallei-like capsular polysaccharide.</title>
        <authorList>
            <person name="Burtnick M.N."/>
            <person name="Vongsouvath M."/>
            <person name="Newton P."/>
            <person name="Wuthiekanun V."/>
            <person name="Limmathurotsakul D."/>
            <person name="Brett P.J."/>
            <person name="Chantratita N."/>
            <person name="Dance D.A."/>
        </authorList>
    </citation>
    <scope>NUCLEOTIDE SEQUENCE</scope>
    <source>
        <strain evidence="1">SBXCC001</strain>
    </source>
</reference>
<accession>A0AAW9CTN7</accession>
<name>A0AAW9CTN7_BURTH</name>
<evidence type="ECO:0000313" key="2">
    <source>
        <dbReference type="Proteomes" id="UP001272137"/>
    </source>
</evidence>
<dbReference type="Proteomes" id="UP001272137">
    <property type="component" value="Unassembled WGS sequence"/>
</dbReference>